<sequence>MNPEKIHKKNIDFLIQSSRRDLTEWLLKGENLSPIQYKDDRSSPLLLSNTLQDITVFRRPLIIEKVNGAVCDAILEWQPEVQGNEILGDLAYLAALTRNTNALSDLIHHVDNHTIIPSKPDDNTESVVIAVIGGFAPDARAEEALRRWWDDDTFNWQYKAILFTGLLACNHRNITELLPSFLSILTDHSDYFRVDYVTAEAARIIGPDELEKALKPFNNEAALHLRSYIPMVRELASTPDEG</sequence>
<accession>A0A1F6BCT1</accession>
<dbReference type="AlphaFoldDB" id="A0A1F6BCT1"/>
<dbReference type="Proteomes" id="UP000176186">
    <property type="component" value="Unassembled WGS sequence"/>
</dbReference>
<organism evidence="1 2">
    <name type="scientific">Candidatus Gottesmanbacteria bacterium RIFOXYB1_FULL_47_11</name>
    <dbReference type="NCBI Taxonomy" id="1798401"/>
    <lineage>
        <taxon>Bacteria</taxon>
        <taxon>Candidatus Gottesmaniibacteriota</taxon>
    </lineage>
</organism>
<comment type="caution">
    <text evidence="1">The sequence shown here is derived from an EMBL/GenBank/DDBJ whole genome shotgun (WGS) entry which is preliminary data.</text>
</comment>
<proteinExistence type="predicted"/>
<protein>
    <recommendedName>
        <fullName evidence="3">HEAT repeat domain-containing protein</fullName>
    </recommendedName>
</protein>
<evidence type="ECO:0000313" key="1">
    <source>
        <dbReference type="EMBL" id="OGG34761.1"/>
    </source>
</evidence>
<evidence type="ECO:0000313" key="2">
    <source>
        <dbReference type="Proteomes" id="UP000176186"/>
    </source>
</evidence>
<dbReference type="STRING" id="1798401.A2363_03330"/>
<reference evidence="1 2" key="1">
    <citation type="journal article" date="2016" name="Nat. Commun.">
        <title>Thousands of microbial genomes shed light on interconnected biogeochemical processes in an aquifer system.</title>
        <authorList>
            <person name="Anantharaman K."/>
            <person name="Brown C.T."/>
            <person name="Hug L.A."/>
            <person name="Sharon I."/>
            <person name="Castelle C.J."/>
            <person name="Probst A.J."/>
            <person name="Thomas B.C."/>
            <person name="Singh A."/>
            <person name="Wilkins M.J."/>
            <person name="Karaoz U."/>
            <person name="Brodie E.L."/>
            <person name="Williams K.H."/>
            <person name="Hubbard S.S."/>
            <person name="Banfield J.F."/>
        </authorList>
    </citation>
    <scope>NUCLEOTIDE SEQUENCE [LARGE SCALE GENOMIC DNA]</scope>
</reference>
<name>A0A1F6BCT1_9BACT</name>
<evidence type="ECO:0008006" key="3">
    <source>
        <dbReference type="Google" id="ProtNLM"/>
    </source>
</evidence>
<dbReference type="EMBL" id="MFKE01000023">
    <property type="protein sequence ID" value="OGG34761.1"/>
    <property type="molecule type" value="Genomic_DNA"/>
</dbReference>
<gene>
    <name evidence="1" type="ORF">A2363_03330</name>
</gene>